<dbReference type="Pfam" id="PF00675">
    <property type="entry name" value="Peptidase_M16"/>
    <property type="match status" value="1"/>
</dbReference>
<dbReference type="GO" id="GO:0046872">
    <property type="term" value="F:metal ion binding"/>
    <property type="evidence" value="ECO:0007669"/>
    <property type="project" value="InterPro"/>
</dbReference>
<organism evidence="3 4">
    <name type="scientific">Flexivirga aerilata</name>
    <dbReference type="NCBI Taxonomy" id="1656889"/>
    <lineage>
        <taxon>Bacteria</taxon>
        <taxon>Bacillati</taxon>
        <taxon>Actinomycetota</taxon>
        <taxon>Actinomycetes</taxon>
        <taxon>Micrococcales</taxon>
        <taxon>Dermacoccaceae</taxon>
        <taxon>Flexivirga</taxon>
    </lineage>
</organism>
<dbReference type="PANTHER" id="PTHR11851">
    <property type="entry name" value="METALLOPROTEASE"/>
    <property type="match status" value="1"/>
</dbReference>
<dbReference type="Pfam" id="PF05193">
    <property type="entry name" value="Peptidase_M16_C"/>
    <property type="match status" value="1"/>
</dbReference>
<feature type="domain" description="Peptidase M16 C-terminal" evidence="2">
    <location>
        <begin position="184"/>
        <end position="360"/>
    </location>
</feature>
<reference evidence="3 4" key="1">
    <citation type="submission" date="2020-05" db="EMBL/GenBank/DDBJ databases">
        <title>Flexivirga sp. ID2601S isolated from air conditioner.</title>
        <authorList>
            <person name="Kim D.H."/>
        </authorList>
    </citation>
    <scope>NUCLEOTIDE SEQUENCE [LARGE SCALE GENOMIC DNA]</scope>
    <source>
        <strain evidence="3 4">ID2601S</strain>
    </source>
</reference>
<dbReference type="SUPFAM" id="SSF63411">
    <property type="entry name" value="LuxS/MPP-like metallohydrolase"/>
    <property type="match status" value="2"/>
</dbReference>
<dbReference type="EMBL" id="JABENB010000001">
    <property type="protein sequence ID" value="NNG39230.1"/>
    <property type="molecule type" value="Genomic_DNA"/>
</dbReference>
<dbReference type="InterPro" id="IPR011249">
    <property type="entry name" value="Metalloenz_LuxS/M16"/>
</dbReference>
<evidence type="ECO:0000313" key="4">
    <source>
        <dbReference type="Proteomes" id="UP000557772"/>
    </source>
</evidence>
<comment type="caution">
    <text evidence="3">The sequence shown here is derived from an EMBL/GenBank/DDBJ whole genome shotgun (WGS) entry which is preliminary data.</text>
</comment>
<dbReference type="RefSeq" id="WP_171153804.1">
    <property type="nucleotide sequence ID" value="NZ_JABENB010000001.1"/>
</dbReference>
<dbReference type="PANTHER" id="PTHR11851:SF224">
    <property type="entry name" value="PROCESSING PROTEASE"/>
    <property type="match status" value="1"/>
</dbReference>
<evidence type="ECO:0000313" key="3">
    <source>
        <dbReference type="EMBL" id="NNG39230.1"/>
    </source>
</evidence>
<dbReference type="InterPro" id="IPR007863">
    <property type="entry name" value="Peptidase_M16_C"/>
</dbReference>
<accession>A0A849ALH5</accession>
<dbReference type="AlphaFoldDB" id="A0A849ALH5"/>
<dbReference type="Proteomes" id="UP000557772">
    <property type="component" value="Unassembled WGS sequence"/>
</dbReference>
<evidence type="ECO:0000259" key="1">
    <source>
        <dbReference type="Pfam" id="PF00675"/>
    </source>
</evidence>
<name>A0A849ALH5_9MICO</name>
<gene>
    <name evidence="3" type="ORF">HJ588_08075</name>
</gene>
<feature type="domain" description="Peptidase M16 N-terminal" evidence="1">
    <location>
        <begin position="29"/>
        <end position="148"/>
    </location>
</feature>
<dbReference type="Gene3D" id="3.30.830.10">
    <property type="entry name" value="Metalloenzyme, LuxS/M16 peptidase-like"/>
    <property type="match status" value="2"/>
</dbReference>
<sequence length="449" mass="47800">MVQPRPAVAAAEPWTFPAATQHTLDNGMRVLLYNRPGQHITSTRLVVPVPLSVEPRQLEGVATLVSRTMDEGTATHTADELAELFERDGIALSAGYGARGMTVELEAMASRSARGWELLTESLREPVFPQEEVDRHLRQRLAEYDQEQASPTARAALEWAGVFYDQASRAARSAAGLPDTVRAITRDDAVRFHADWVRPAGATVVVAGALDEAATLDALNRSLGSWQVNGEAPQSDSPAAIVAEGGPRIRFVDRPGAVQTEIYVGSFGPDRRDAHGWAPYPALGFAVGGSPGARLDAVLREEKGYTYGFRAGFRPRAAGGVFVASGSVRSDVTVEATELTLSILDQVSGKPLTDEETRSAVDYIGKTAPARYATADAVADEAAALELDGLSTEFVSSYLAQLAGLTADDLNAAWGAWAQEPRTVVLVGDAEAHADGVRALGRGEVTVVR</sequence>
<evidence type="ECO:0000259" key="2">
    <source>
        <dbReference type="Pfam" id="PF05193"/>
    </source>
</evidence>
<proteinExistence type="predicted"/>
<keyword evidence="4" id="KW-1185">Reference proteome</keyword>
<protein>
    <submittedName>
        <fullName evidence="3">Insulinase family protein</fullName>
    </submittedName>
</protein>
<dbReference type="InterPro" id="IPR011765">
    <property type="entry name" value="Pept_M16_N"/>
</dbReference>
<dbReference type="InterPro" id="IPR050361">
    <property type="entry name" value="MPP/UQCRC_Complex"/>
</dbReference>